<comment type="subcellular location">
    <subcellularLocation>
        <location evidence="1 8">Cell outer membrane</location>
        <topology evidence="1 8">Multi-pass membrane protein</topology>
    </subcellularLocation>
</comment>
<reference evidence="12 13" key="1">
    <citation type="submission" date="2013-08" db="EMBL/GenBank/DDBJ databases">
        <authorList>
            <person name="Weinstock G."/>
            <person name="Sodergren E."/>
            <person name="Wylie T."/>
            <person name="Fulton L."/>
            <person name="Fulton R."/>
            <person name="Fronick C."/>
            <person name="O'Laughlin M."/>
            <person name="Godfrey J."/>
            <person name="Miner T."/>
            <person name="Herter B."/>
            <person name="Appelbaum E."/>
            <person name="Cordes M."/>
            <person name="Lek S."/>
            <person name="Wollam A."/>
            <person name="Pepin K.H."/>
            <person name="Palsikar V.B."/>
            <person name="Mitreva M."/>
            <person name="Wilson R.K."/>
        </authorList>
    </citation>
    <scope>NUCLEOTIDE SEQUENCE [LARGE SCALE GENOMIC DNA]</scope>
    <source>
        <strain evidence="12 13">F0041</strain>
    </source>
</reference>
<sequence>MIPQFLVFVEYWFYPKYKANPKFIIMYKLKELFLMFILAFVNMSVYAQSLTVTGKVVDSEGYEVIGSSVTVKGAVGIGTVTDINGNYTLKVNDASKDVLVFSYVGMTSQEVKVNMRSVINVTLKADAVMLDEVVAIGYATVKRKDLTGSVASVNSKELSKVPTADITQALAGRMAGVQVMQTEGSPGASISIRVRGGISITQSNEPLYIIDGFPSEDGMSTLDPAEIETIDILKDASATAIYGARGANGVVVITTKSGGKGGKSTVTFDSYIGFKKIAKKLDVLSTSEFAMLDYERRVYSATTPEDWDKATKAFENLYGKYSEIEANYADRKGLDWQKETLGRTALTQNYRVGVSGGTDKLNYNLGYSYYDEEGAMVYSGSKKHNISFNMNHKLNNRLSVNARISYDQMKIYGMGTSEGGDRFNKMQHILQYRPTIGINGTDDMLLEDEDPIFLDDAGNVMQNPLLSAAEETNDREYRTFQANGGFTWKLLKGFSFRNTTGMRYQTRRNGIFYGDKSIIAKRSSINGSIQNLENGSFQTSNVLNYKCSGKGHDVTVMVGQEYVNRWNRHFKAAAANFPNDDIGLADLSLGLPTEVASGENYDDKLLSFFTRFNYSFKDRYLLTASVRADGSSKFGKNNKWGYFPAFSAAWRLGEEEFMKRLNVFSDLKVRLGYGMAGNNRIGNYLSLSVLNSVTYPNGDSTQSGYVSKQIPNPDLKWEANKTFNFGFDFGFFNQRLTISPEFYINRSSNLLLNAKLPTSSGYNSMVINAGETENKGIDLTVNSANIVTKSFTWNTAVTLSHNKNSVKRLTGEDVQLWEANFGYNQNTHIIGVHQPLGQMYGYVTEGLYEVSDFDYDAATKTYHLKDGVAHAGDKANVKPGMWKFKNIDGSEDNKITEADKTVIGNAYPKVYGGINNTFTYKDFDLSIFLTYSLGNDVLNATKLTNTKTALQNKNVLSVAASENRWELVNKSGELITDPQEMAAINRGKTVAAIYDNEVGDTYIHSWAVEDGSFLKLSNITLGYTFPKRVIGKAGLSKLRIYATGANLLTWTKYSGFDPEVSTMGHSLTPGVDFGAYPKSRSFVFGVNLAF</sequence>
<gene>
    <name evidence="12" type="ORF">HMPREF1981_02963</name>
</gene>
<evidence type="ECO:0000313" key="13">
    <source>
        <dbReference type="Proteomes" id="UP000016496"/>
    </source>
</evidence>
<dbReference type="InterPro" id="IPR039426">
    <property type="entry name" value="TonB-dep_rcpt-like"/>
</dbReference>
<evidence type="ECO:0000256" key="4">
    <source>
        <dbReference type="ARBA" id="ARBA00022692"/>
    </source>
</evidence>
<dbReference type="FunFam" id="2.170.130.10:FF:000008">
    <property type="entry name" value="SusC/RagA family TonB-linked outer membrane protein"/>
    <property type="match status" value="1"/>
</dbReference>
<feature type="domain" description="TonB-dependent receptor-like beta-barrel" evidence="10">
    <location>
        <begin position="469"/>
        <end position="826"/>
    </location>
</feature>
<keyword evidence="6 8" id="KW-0472">Membrane</keyword>
<dbReference type="InterPro" id="IPR023996">
    <property type="entry name" value="TonB-dep_OMP_SusC/RagA"/>
</dbReference>
<dbReference type="HOGENOM" id="CLU_004317_0_1_10"/>
<evidence type="ECO:0000259" key="11">
    <source>
        <dbReference type="Pfam" id="PF07715"/>
    </source>
</evidence>
<evidence type="ECO:0000256" key="7">
    <source>
        <dbReference type="ARBA" id="ARBA00023237"/>
    </source>
</evidence>
<evidence type="ECO:0000256" key="6">
    <source>
        <dbReference type="ARBA" id="ARBA00023136"/>
    </source>
</evidence>
<keyword evidence="5 9" id="KW-0798">TonB box</keyword>
<dbReference type="InterPro" id="IPR008969">
    <property type="entry name" value="CarboxyPept-like_regulatory"/>
</dbReference>
<accession>U2DJV3</accession>
<dbReference type="InterPro" id="IPR036942">
    <property type="entry name" value="Beta-barrel_TonB_sf"/>
</dbReference>
<evidence type="ECO:0000256" key="9">
    <source>
        <dbReference type="RuleBase" id="RU003357"/>
    </source>
</evidence>
<dbReference type="Gene3D" id="2.170.130.10">
    <property type="entry name" value="TonB-dependent receptor, plug domain"/>
    <property type="match status" value="1"/>
</dbReference>
<dbReference type="Gene3D" id="2.40.170.20">
    <property type="entry name" value="TonB-dependent receptor, beta-barrel domain"/>
    <property type="match status" value="1"/>
</dbReference>
<feature type="domain" description="TonB-dependent receptor plug" evidence="11">
    <location>
        <begin position="143"/>
        <end position="250"/>
    </location>
</feature>
<dbReference type="Pfam" id="PF00593">
    <property type="entry name" value="TonB_dep_Rec_b-barrel"/>
    <property type="match status" value="1"/>
</dbReference>
<dbReference type="AlphaFoldDB" id="U2DJV3"/>
<evidence type="ECO:0000259" key="10">
    <source>
        <dbReference type="Pfam" id="PF00593"/>
    </source>
</evidence>
<keyword evidence="12" id="KW-0675">Receptor</keyword>
<dbReference type="PATRIC" id="fig|1321819.3.peg.2739"/>
<evidence type="ECO:0000256" key="3">
    <source>
        <dbReference type="ARBA" id="ARBA00022452"/>
    </source>
</evidence>
<keyword evidence="2 8" id="KW-0813">Transport</keyword>
<proteinExistence type="inferred from homology"/>
<dbReference type="Pfam" id="PF07715">
    <property type="entry name" value="Plug"/>
    <property type="match status" value="1"/>
</dbReference>
<name>U2DJV3_9BACE</name>
<dbReference type="NCBIfam" id="TIGR04057">
    <property type="entry name" value="SusC_RagA_signa"/>
    <property type="match status" value="1"/>
</dbReference>
<dbReference type="Proteomes" id="UP000016496">
    <property type="component" value="Unassembled WGS sequence"/>
</dbReference>
<dbReference type="Pfam" id="PF13715">
    <property type="entry name" value="CarbopepD_reg_2"/>
    <property type="match status" value="1"/>
</dbReference>
<comment type="similarity">
    <text evidence="8 9">Belongs to the TonB-dependent receptor family.</text>
</comment>
<dbReference type="PROSITE" id="PS52016">
    <property type="entry name" value="TONB_DEPENDENT_REC_3"/>
    <property type="match status" value="1"/>
</dbReference>
<dbReference type="GO" id="GO:0009279">
    <property type="term" value="C:cell outer membrane"/>
    <property type="evidence" value="ECO:0007669"/>
    <property type="project" value="UniProtKB-SubCell"/>
</dbReference>
<protein>
    <submittedName>
        <fullName evidence="12">TonB-dependent receptor plug domain protein</fullName>
    </submittedName>
</protein>
<dbReference type="SUPFAM" id="SSF49464">
    <property type="entry name" value="Carboxypeptidase regulatory domain-like"/>
    <property type="match status" value="1"/>
</dbReference>
<keyword evidence="7 8" id="KW-0998">Cell outer membrane</keyword>
<dbReference type="SUPFAM" id="SSF56935">
    <property type="entry name" value="Porins"/>
    <property type="match status" value="1"/>
</dbReference>
<dbReference type="InterPro" id="IPR000531">
    <property type="entry name" value="Beta-barrel_TonB"/>
</dbReference>
<evidence type="ECO:0000256" key="2">
    <source>
        <dbReference type="ARBA" id="ARBA00022448"/>
    </source>
</evidence>
<evidence type="ECO:0000256" key="8">
    <source>
        <dbReference type="PROSITE-ProRule" id="PRU01360"/>
    </source>
</evidence>
<evidence type="ECO:0000256" key="5">
    <source>
        <dbReference type="ARBA" id="ARBA00023077"/>
    </source>
</evidence>
<dbReference type="EMBL" id="AWSV01000154">
    <property type="protein sequence ID" value="ERI81777.1"/>
    <property type="molecule type" value="Genomic_DNA"/>
</dbReference>
<evidence type="ECO:0000313" key="12">
    <source>
        <dbReference type="EMBL" id="ERI81777.1"/>
    </source>
</evidence>
<keyword evidence="3 8" id="KW-1134">Transmembrane beta strand</keyword>
<comment type="caution">
    <text evidence="12">The sequence shown here is derived from an EMBL/GenBank/DDBJ whole genome shotgun (WGS) entry which is preliminary data.</text>
</comment>
<organism evidence="12 13">
    <name type="scientific">Bacteroides pyogenes F0041</name>
    <dbReference type="NCBI Taxonomy" id="1321819"/>
    <lineage>
        <taxon>Bacteria</taxon>
        <taxon>Pseudomonadati</taxon>
        <taxon>Bacteroidota</taxon>
        <taxon>Bacteroidia</taxon>
        <taxon>Bacteroidales</taxon>
        <taxon>Bacteroidaceae</taxon>
        <taxon>Bacteroides</taxon>
    </lineage>
</organism>
<dbReference type="InterPro" id="IPR012910">
    <property type="entry name" value="Plug_dom"/>
</dbReference>
<dbReference type="InterPro" id="IPR037066">
    <property type="entry name" value="Plug_dom_sf"/>
</dbReference>
<dbReference type="NCBIfam" id="TIGR04056">
    <property type="entry name" value="OMP_RagA_SusC"/>
    <property type="match status" value="1"/>
</dbReference>
<keyword evidence="4 8" id="KW-0812">Transmembrane</keyword>
<dbReference type="InterPro" id="IPR023997">
    <property type="entry name" value="TonB-dep_OMP_SusC/RagA_CS"/>
</dbReference>
<evidence type="ECO:0000256" key="1">
    <source>
        <dbReference type="ARBA" id="ARBA00004571"/>
    </source>
</evidence>